<evidence type="ECO:0000313" key="7">
    <source>
        <dbReference type="EMBL" id="KAK4155341.1"/>
    </source>
</evidence>
<dbReference type="SMART" id="SM00236">
    <property type="entry name" value="fCBD"/>
    <property type="match status" value="1"/>
</dbReference>
<dbReference type="AlphaFoldDB" id="A0AAN6VS57"/>
<proteinExistence type="predicted"/>
<dbReference type="SUPFAM" id="SSF57180">
    <property type="entry name" value="Cellulose-binding domain"/>
    <property type="match status" value="1"/>
</dbReference>
<feature type="chain" id="PRO_5043023231" description="CBM1 domain-containing protein" evidence="5">
    <location>
        <begin position="17"/>
        <end position="344"/>
    </location>
</feature>
<comment type="caution">
    <text evidence="7">The sequence shown here is derived from an EMBL/GenBank/DDBJ whole genome shotgun (WGS) entry which is preliminary data.</text>
</comment>
<dbReference type="InterPro" id="IPR000254">
    <property type="entry name" value="CBD"/>
</dbReference>
<accession>A0AAN6VS57</accession>
<gene>
    <name evidence="7" type="ORF">C8A00DRAFT_13640</name>
</gene>
<feature type="region of interest" description="Disordered" evidence="4">
    <location>
        <begin position="273"/>
        <end position="303"/>
    </location>
</feature>
<feature type="compositionally biased region" description="Low complexity" evidence="4">
    <location>
        <begin position="288"/>
        <end position="299"/>
    </location>
</feature>
<dbReference type="Gene3D" id="3.40.50.1820">
    <property type="entry name" value="alpha/beta hydrolase"/>
    <property type="match status" value="1"/>
</dbReference>
<keyword evidence="3" id="KW-0624">Polysaccharide degradation</keyword>
<keyword evidence="8" id="KW-1185">Reference proteome</keyword>
<dbReference type="GO" id="GO:0030248">
    <property type="term" value="F:cellulose binding"/>
    <property type="evidence" value="ECO:0007669"/>
    <property type="project" value="InterPro"/>
</dbReference>
<organism evidence="7 8">
    <name type="scientific">Chaetomidium leptoderma</name>
    <dbReference type="NCBI Taxonomy" id="669021"/>
    <lineage>
        <taxon>Eukaryota</taxon>
        <taxon>Fungi</taxon>
        <taxon>Dikarya</taxon>
        <taxon>Ascomycota</taxon>
        <taxon>Pezizomycotina</taxon>
        <taxon>Sordariomycetes</taxon>
        <taxon>Sordariomycetidae</taxon>
        <taxon>Sordariales</taxon>
        <taxon>Chaetomiaceae</taxon>
        <taxon>Chaetomidium</taxon>
    </lineage>
</organism>
<protein>
    <recommendedName>
        <fullName evidence="6">CBM1 domain-containing protein</fullName>
    </recommendedName>
</protein>
<evidence type="ECO:0000256" key="4">
    <source>
        <dbReference type="SAM" id="MobiDB-lite"/>
    </source>
</evidence>
<reference evidence="7" key="1">
    <citation type="journal article" date="2023" name="Mol. Phylogenet. Evol.">
        <title>Genome-scale phylogeny and comparative genomics of the fungal order Sordariales.</title>
        <authorList>
            <person name="Hensen N."/>
            <person name="Bonometti L."/>
            <person name="Westerberg I."/>
            <person name="Brannstrom I.O."/>
            <person name="Guillou S."/>
            <person name="Cros-Aarteil S."/>
            <person name="Calhoun S."/>
            <person name="Haridas S."/>
            <person name="Kuo A."/>
            <person name="Mondo S."/>
            <person name="Pangilinan J."/>
            <person name="Riley R."/>
            <person name="LaButti K."/>
            <person name="Andreopoulos B."/>
            <person name="Lipzen A."/>
            <person name="Chen C."/>
            <person name="Yan M."/>
            <person name="Daum C."/>
            <person name="Ng V."/>
            <person name="Clum A."/>
            <person name="Steindorff A."/>
            <person name="Ohm R.A."/>
            <person name="Martin F."/>
            <person name="Silar P."/>
            <person name="Natvig D.O."/>
            <person name="Lalanne C."/>
            <person name="Gautier V."/>
            <person name="Ament-Velasquez S.L."/>
            <person name="Kruys A."/>
            <person name="Hutchinson M.I."/>
            <person name="Powell A.J."/>
            <person name="Barry K."/>
            <person name="Miller A.N."/>
            <person name="Grigoriev I.V."/>
            <person name="Debuchy R."/>
            <person name="Gladieux P."/>
            <person name="Hiltunen Thoren M."/>
            <person name="Johannesson H."/>
        </authorList>
    </citation>
    <scope>NUCLEOTIDE SEQUENCE</scope>
    <source>
        <strain evidence="7">CBS 538.74</strain>
    </source>
</reference>
<evidence type="ECO:0000256" key="1">
    <source>
        <dbReference type="ARBA" id="ARBA00022729"/>
    </source>
</evidence>
<feature type="signal peptide" evidence="5">
    <location>
        <begin position="1"/>
        <end position="16"/>
    </location>
</feature>
<dbReference type="InterPro" id="IPR029058">
    <property type="entry name" value="AB_hydrolase_fold"/>
</dbReference>
<dbReference type="InterPro" id="IPR035971">
    <property type="entry name" value="CBD_sf"/>
</dbReference>
<keyword evidence="1 5" id="KW-0732">Signal</keyword>
<evidence type="ECO:0000259" key="6">
    <source>
        <dbReference type="PROSITE" id="PS51164"/>
    </source>
</evidence>
<dbReference type="PROSITE" id="PS00562">
    <property type="entry name" value="CBM1_1"/>
    <property type="match status" value="1"/>
</dbReference>
<dbReference type="GO" id="GO:0005576">
    <property type="term" value="C:extracellular region"/>
    <property type="evidence" value="ECO:0007669"/>
    <property type="project" value="InterPro"/>
</dbReference>
<dbReference type="EMBL" id="MU856890">
    <property type="protein sequence ID" value="KAK4155341.1"/>
    <property type="molecule type" value="Genomic_DNA"/>
</dbReference>
<sequence>MKTSFPALVLAGLASASPLSIEERQNSGVGAGPFAPAGFYTSSAFNGHTFYAPKTIPSGAKLPVLLWGNGGCSADATGQAPFLTQLASHGILVIASGTPGGGGSTTADIMKQSIDFITRNAGQGSFANIDASRITAAGWSCGGVEAYAQINDARVQHIGIWNSGLLGDYDSARNFRKPVFFFLGGPSDIAYQNGERDYSYMPAGTPKWKGNLNVGHGGTYTDYNGGKYGVIGGHWVQWILRGNSSASGYLTGSGARNDGWSVVSADLDRISVTPIGESSGGGGGGGTTTTTTSSTPQPTGGNGGGGGNCSGLWGQCGGDGWAGPKCCSSGTCKASNQWYSQCLN</sequence>
<dbReference type="Pfam" id="PF00734">
    <property type="entry name" value="CBM_1"/>
    <property type="match status" value="1"/>
</dbReference>
<evidence type="ECO:0000256" key="5">
    <source>
        <dbReference type="SAM" id="SignalP"/>
    </source>
</evidence>
<evidence type="ECO:0000256" key="2">
    <source>
        <dbReference type="ARBA" id="ARBA00023277"/>
    </source>
</evidence>
<dbReference type="GO" id="GO:0000272">
    <property type="term" value="P:polysaccharide catabolic process"/>
    <property type="evidence" value="ECO:0007669"/>
    <property type="project" value="UniProtKB-KW"/>
</dbReference>
<reference evidence="7" key="2">
    <citation type="submission" date="2023-05" db="EMBL/GenBank/DDBJ databases">
        <authorList>
            <consortium name="Lawrence Berkeley National Laboratory"/>
            <person name="Steindorff A."/>
            <person name="Hensen N."/>
            <person name="Bonometti L."/>
            <person name="Westerberg I."/>
            <person name="Brannstrom I.O."/>
            <person name="Guillou S."/>
            <person name="Cros-Aarteil S."/>
            <person name="Calhoun S."/>
            <person name="Haridas S."/>
            <person name="Kuo A."/>
            <person name="Mondo S."/>
            <person name="Pangilinan J."/>
            <person name="Riley R."/>
            <person name="Labutti K."/>
            <person name="Andreopoulos B."/>
            <person name="Lipzen A."/>
            <person name="Chen C."/>
            <person name="Yanf M."/>
            <person name="Daum C."/>
            <person name="Ng V."/>
            <person name="Clum A."/>
            <person name="Ohm R."/>
            <person name="Martin F."/>
            <person name="Silar P."/>
            <person name="Natvig D."/>
            <person name="Lalanne C."/>
            <person name="Gautier V."/>
            <person name="Ament-Velasquez S.L."/>
            <person name="Kruys A."/>
            <person name="Hutchinson M.I."/>
            <person name="Powell A.J."/>
            <person name="Barry K."/>
            <person name="Miller A.N."/>
            <person name="Grigoriev I.V."/>
            <person name="Debuchy R."/>
            <person name="Gladieux P."/>
            <person name="Thoren M.H."/>
            <person name="Johannesson H."/>
        </authorList>
    </citation>
    <scope>NUCLEOTIDE SEQUENCE</scope>
    <source>
        <strain evidence="7">CBS 538.74</strain>
    </source>
</reference>
<evidence type="ECO:0000313" key="8">
    <source>
        <dbReference type="Proteomes" id="UP001302745"/>
    </source>
</evidence>
<name>A0AAN6VS57_9PEZI</name>
<keyword evidence="2" id="KW-0119">Carbohydrate metabolism</keyword>
<dbReference type="Proteomes" id="UP001302745">
    <property type="component" value="Unassembled WGS sequence"/>
</dbReference>
<dbReference type="PROSITE" id="PS51164">
    <property type="entry name" value="CBM1_2"/>
    <property type="match status" value="1"/>
</dbReference>
<feature type="compositionally biased region" description="Gly residues" evidence="4">
    <location>
        <begin position="278"/>
        <end position="287"/>
    </location>
</feature>
<evidence type="ECO:0000256" key="3">
    <source>
        <dbReference type="ARBA" id="ARBA00023326"/>
    </source>
</evidence>
<feature type="domain" description="CBM1" evidence="6">
    <location>
        <begin position="308"/>
        <end position="343"/>
    </location>
</feature>
<dbReference type="SUPFAM" id="SSF53474">
    <property type="entry name" value="alpha/beta-Hydrolases"/>
    <property type="match status" value="1"/>
</dbReference>